<feature type="domain" description="Response regulatory" evidence="4">
    <location>
        <begin position="2"/>
        <end position="116"/>
    </location>
</feature>
<reference evidence="6 7" key="1">
    <citation type="submission" date="2023-11" db="EMBL/GenBank/DDBJ databases">
        <authorList>
            <person name="Xu M."/>
            <person name="Jiang T."/>
        </authorList>
    </citation>
    <scope>NUCLEOTIDE SEQUENCE [LARGE SCALE GENOMIC DNA]</scope>
    <source>
        <strain evidence="6 7">SD</strain>
    </source>
</reference>
<dbReference type="PANTHER" id="PTHR48111:SF36">
    <property type="entry name" value="TRANSCRIPTIONAL REGULATORY PROTEIN CUTR"/>
    <property type="match status" value="1"/>
</dbReference>
<dbReference type="Proteomes" id="UP001277761">
    <property type="component" value="Unassembled WGS sequence"/>
</dbReference>
<organism evidence="6 7">
    <name type="scientific">Patulibacter brassicae</name>
    <dbReference type="NCBI Taxonomy" id="1705717"/>
    <lineage>
        <taxon>Bacteria</taxon>
        <taxon>Bacillati</taxon>
        <taxon>Actinomycetota</taxon>
        <taxon>Thermoleophilia</taxon>
        <taxon>Solirubrobacterales</taxon>
        <taxon>Patulibacteraceae</taxon>
        <taxon>Patulibacter</taxon>
    </lineage>
</organism>
<dbReference type="SMART" id="SM00448">
    <property type="entry name" value="REC"/>
    <property type="match status" value="1"/>
</dbReference>
<evidence type="ECO:0000256" key="3">
    <source>
        <dbReference type="PROSITE-ProRule" id="PRU01091"/>
    </source>
</evidence>
<dbReference type="PROSITE" id="PS50110">
    <property type="entry name" value="RESPONSE_REGULATORY"/>
    <property type="match status" value="1"/>
</dbReference>
<dbReference type="Gene3D" id="6.10.250.690">
    <property type="match status" value="1"/>
</dbReference>
<dbReference type="Pfam" id="PF00072">
    <property type="entry name" value="Response_reg"/>
    <property type="match status" value="1"/>
</dbReference>
<comment type="caution">
    <text evidence="6">The sequence shown here is derived from an EMBL/GenBank/DDBJ whole genome shotgun (WGS) entry which is preliminary data.</text>
</comment>
<evidence type="ECO:0000256" key="1">
    <source>
        <dbReference type="ARBA" id="ARBA00023125"/>
    </source>
</evidence>
<keyword evidence="2" id="KW-0597">Phosphoprotein</keyword>
<dbReference type="Pfam" id="PF00486">
    <property type="entry name" value="Trans_reg_C"/>
    <property type="match status" value="1"/>
</dbReference>
<accession>A0ABU4VG67</accession>
<dbReference type="InterPro" id="IPR001789">
    <property type="entry name" value="Sig_transdc_resp-reg_receiver"/>
</dbReference>
<dbReference type="InterPro" id="IPR036388">
    <property type="entry name" value="WH-like_DNA-bd_sf"/>
</dbReference>
<dbReference type="Gene3D" id="1.10.10.10">
    <property type="entry name" value="Winged helix-like DNA-binding domain superfamily/Winged helix DNA-binding domain"/>
    <property type="match status" value="1"/>
</dbReference>
<feature type="domain" description="OmpR/PhoB-type" evidence="5">
    <location>
        <begin position="124"/>
        <end position="218"/>
    </location>
</feature>
<dbReference type="SMART" id="SM00862">
    <property type="entry name" value="Trans_reg_C"/>
    <property type="match status" value="1"/>
</dbReference>
<dbReference type="EMBL" id="JAXAVX010000001">
    <property type="protein sequence ID" value="MDX8150362.1"/>
    <property type="molecule type" value="Genomic_DNA"/>
</dbReference>
<evidence type="ECO:0000259" key="5">
    <source>
        <dbReference type="PROSITE" id="PS51755"/>
    </source>
</evidence>
<evidence type="ECO:0000313" key="7">
    <source>
        <dbReference type="Proteomes" id="UP001277761"/>
    </source>
</evidence>
<feature type="DNA-binding region" description="OmpR/PhoB-type" evidence="3">
    <location>
        <begin position="124"/>
        <end position="218"/>
    </location>
</feature>
<dbReference type="RefSeq" id="WP_319952512.1">
    <property type="nucleotide sequence ID" value="NZ_JAXAVX010000001.1"/>
</dbReference>
<dbReference type="InterPro" id="IPR039420">
    <property type="entry name" value="WalR-like"/>
</dbReference>
<gene>
    <name evidence="6" type="ORF">SK069_02040</name>
</gene>
<feature type="modified residue" description="4-aspartylphosphate" evidence="2">
    <location>
        <position position="51"/>
    </location>
</feature>
<keyword evidence="7" id="KW-1185">Reference proteome</keyword>
<dbReference type="InterPro" id="IPR011006">
    <property type="entry name" value="CheY-like_superfamily"/>
</dbReference>
<dbReference type="SUPFAM" id="SSF52172">
    <property type="entry name" value="CheY-like"/>
    <property type="match status" value="1"/>
</dbReference>
<evidence type="ECO:0000256" key="2">
    <source>
        <dbReference type="PROSITE-ProRule" id="PRU00169"/>
    </source>
</evidence>
<sequence length="220" mass="24332">MRILVVEDEGDLATAVAERLRVEGLGVDVAPTLAEARFLADLHEYDAVVLDRRLPDGEGLDLCAEWRAADLRTPILMLTAMDRTDDVVAGFTGGADDYLTKPFATEELVVRVHALLRRRPTRSHEVIVAGDLRIEPSRRRVRRDGVIVPLTTKEFALLSYLADRVGEVVERFDILEHCWDHAYEPGSNIIDAHVAALRRKLGAGAIETVRGAGYRLVDGG</sequence>
<dbReference type="InterPro" id="IPR001867">
    <property type="entry name" value="OmpR/PhoB-type_DNA-bd"/>
</dbReference>
<name>A0ABU4VG67_9ACTN</name>
<evidence type="ECO:0000259" key="4">
    <source>
        <dbReference type="PROSITE" id="PS50110"/>
    </source>
</evidence>
<keyword evidence="1 3" id="KW-0238">DNA-binding</keyword>
<dbReference type="Gene3D" id="3.40.50.2300">
    <property type="match status" value="1"/>
</dbReference>
<proteinExistence type="predicted"/>
<dbReference type="PANTHER" id="PTHR48111">
    <property type="entry name" value="REGULATOR OF RPOS"/>
    <property type="match status" value="1"/>
</dbReference>
<dbReference type="CDD" id="cd00383">
    <property type="entry name" value="trans_reg_C"/>
    <property type="match status" value="1"/>
</dbReference>
<protein>
    <submittedName>
        <fullName evidence="6">Response regulator transcription factor</fullName>
    </submittedName>
</protein>
<evidence type="ECO:0000313" key="6">
    <source>
        <dbReference type="EMBL" id="MDX8150362.1"/>
    </source>
</evidence>
<dbReference type="PROSITE" id="PS51755">
    <property type="entry name" value="OMPR_PHOB"/>
    <property type="match status" value="1"/>
</dbReference>